<keyword evidence="10" id="KW-1185">Reference proteome</keyword>
<dbReference type="GO" id="GO:0005737">
    <property type="term" value="C:cytoplasm"/>
    <property type="evidence" value="ECO:0007669"/>
    <property type="project" value="UniProtKB-SubCell"/>
</dbReference>
<evidence type="ECO:0000256" key="3">
    <source>
        <dbReference type="ARBA" id="ARBA00022555"/>
    </source>
</evidence>
<evidence type="ECO:0000259" key="8">
    <source>
        <dbReference type="PROSITE" id="PS50886"/>
    </source>
</evidence>
<evidence type="ECO:0000256" key="7">
    <source>
        <dbReference type="SAM" id="MobiDB-lite"/>
    </source>
</evidence>
<evidence type="ECO:0000256" key="6">
    <source>
        <dbReference type="PROSITE-ProRule" id="PRU00209"/>
    </source>
</evidence>
<dbReference type="Pfam" id="PF21972">
    <property type="entry name" value="Arc1p_N_like"/>
    <property type="match status" value="1"/>
</dbReference>
<dbReference type="Gene3D" id="1.20.1050.130">
    <property type="match status" value="1"/>
</dbReference>
<evidence type="ECO:0000313" key="9">
    <source>
        <dbReference type="EMBL" id="PKA51123.1"/>
    </source>
</evidence>
<dbReference type="Proteomes" id="UP000236161">
    <property type="component" value="Unassembled WGS sequence"/>
</dbReference>
<feature type="region of interest" description="Disordered" evidence="7">
    <location>
        <begin position="185"/>
        <end position="218"/>
    </location>
</feature>
<dbReference type="AlphaFoldDB" id="A0A2I0A6F2"/>
<accession>A0A2I0A6F2</accession>
<keyword evidence="5" id="KW-0648">Protein biosynthesis</keyword>
<dbReference type="FunFam" id="2.40.50.140:FF:000047">
    <property type="entry name" value="tyrosine--tRNA ligase, cytoplasmic isoform X2"/>
    <property type="match status" value="1"/>
</dbReference>
<dbReference type="PANTHER" id="PTHR11586">
    <property type="entry name" value="TRNA-AMINOACYLATION COFACTOR ARC1 FAMILY MEMBER"/>
    <property type="match status" value="1"/>
</dbReference>
<gene>
    <name evidence="9" type="ORF">AXF42_Ash010563</name>
</gene>
<evidence type="ECO:0000256" key="4">
    <source>
        <dbReference type="ARBA" id="ARBA00022884"/>
    </source>
</evidence>
<keyword evidence="3 6" id="KW-0820">tRNA-binding</keyword>
<dbReference type="InterPro" id="IPR036282">
    <property type="entry name" value="Glutathione-S-Trfase_C_sf"/>
</dbReference>
<dbReference type="Pfam" id="PF01588">
    <property type="entry name" value="tRNA_bind"/>
    <property type="match status" value="1"/>
</dbReference>
<dbReference type="STRING" id="1088818.A0A2I0A6F2"/>
<protein>
    <submittedName>
        <fullName evidence="9">Putative methionine--tRNA ligase</fullName>
    </submittedName>
</protein>
<keyword evidence="2" id="KW-0963">Cytoplasm</keyword>
<dbReference type="GO" id="GO:0000049">
    <property type="term" value="F:tRNA binding"/>
    <property type="evidence" value="ECO:0007669"/>
    <property type="project" value="UniProtKB-UniRule"/>
</dbReference>
<dbReference type="InterPro" id="IPR012340">
    <property type="entry name" value="NA-bd_OB-fold"/>
</dbReference>
<evidence type="ECO:0000256" key="1">
    <source>
        <dbReference type="ARBA" id="ARBA00004496"/>
    </source>
</evidence>
<dbReference type="InterPro" id="IPR002547">
    <property type="entry name" value="tRNA-bd_dom"/>
</dbReference>
<dbReference type="PANTHER" id="PTHR11586:SF33">
    <property type="entry name" value="AMINOACYL TRNA SYNTHASE COMPLEX-INTERACTING MULTIFUNCTIONAL PROTEIN 1"/>
    <property type="match status" value="1"/>
</dbReference>
<dbReference type="InterPro" id="IPR051270">
    <property type="entry name" value="Tyrosine-tRNA_ligase_regulator"/>
</dbReference>
<dbReference type="GO" id="GO:0006412">
    <property type="term" value="P:translation"/>
    <property type="evidence" value="ECO:0007669"/>
    <property type="project" value="UniProtKB-KW"/>
</dbReference>
<organism evidence="9 10">
    <name type="scientific">Apostasia shenzhenica</name>
    <dbReference type="NCBI Taxonomy" id="1088818"/>
    <lineage>
        <taxon>Eukaryota</taxon>
        <taxon>Viridiplantae</taxon>
        <taxon>Streptophyta</taxon>
        <taxon>Embryophyta</taxon>
        <taxon>Tracheophyta</taxon>
        <taxon>Spermatophyta</taxon>
        <taxon>Magnoliopsida</taxon>
        <taxon>Liliopsida</taxon>
        <taxon>Asparagales</taxon>
        <taxon>Orchidaceae</taxon>
        <taxon>Apostasioideae</taxon>
        <taxon>Apostasia</taxon>
    </lineage>
</organism>
<dbReference type="InterPro" id="IPR053836">
    <property type="entry name" value="Arc1-like_N"/>
</dbReference>
<feature type="compositionally biased region" description="Basic and acidic residues" evidence="7">
    <location>
        <begin position="202"/>
        <end position="218"/>
    </location>
</feature>
<dbReference type="SUPFAM" id="SSF50249">
    <property type="entry name" value="Nucleic acid-binding proteins"/>
    <property type="match status" value="1"/>
</dbReference>
<dbReference type="GO" id="GO:0032991">
    <property type="term" value="C:protein-containing complex"/>
    <property type="evidence" value="ECO:0007669"/>
    <property type="project" value="UniProtKB-ARBA"/>
</dbReference>
<sequence length="416" mass="45471">MSSVITANMESSSGEIISTRNKAIIYALCKRLSIDPSKFLMENTRSCDILSLLSSIFQSSASKNQDEVMKWATYANNLPKETDSCLVALKGLNEALSQKAVLLGGLRPSEADVVVFSALHGFVSHLANEMVQKYANVIRWLDYIQNKEDFGGALDWIVINKPEFEYFFSLDKIDTNLTAKKITQASKDVDKTEGSTDTQKGLSEKKETSDGKASVDSDKVYKGANNTALELNKKSTDVKLPPLEKESTEKETECAINILNLQVGLIRKAWKHPSADSLLVEEIDLGDGNLRQVVSGLAKYCSSDDLTNRRVVLITNVKPGKLRDVMSSGLVLCASNQDHTVVEPILPPNGAQIGERVTFSGIEGKPDDILNPKKKQLEKITPHLYTDDKGVATYKGVPFMTSAGPCTSSICNAGIK</sequence>
<evidence type="ECO:0000256" key="5">
    <source>
        <dbReference type="ARBA" id="ARBA00022917"/>
    </source>
</evidence>
<dbReference type="SUPFAM" id="SSF47616">
    <property type="entry name" value="GST C-terminal domain-like"/>
    <property type="match status" value="1"/>
</dbReference>
<keyword evidence="4 6" id="KW-0694">RNA-binding</keyword>
<feature type="domain" description="TRNA-binding" evidence="8">
    <location>
        <begin position="255"/>
        <end position="358"/>
    </location>
</feature>
<dbReference type="Gene3D" id="2.40.50.140">
    <property type="entry name" value="Nucleic acid-binding proteins"/>
    <property type="match status" value="1"/>
</dbReference>
<proteinExistence type="predicted"/>
<dbReference type="GO" id="GO:0016874">
    <property type="term" value="F:ligase activity"/>
    <property type="evidence" value="ECO:0007669"/>
    <property type="project" value="UniProtKB-KW"/>
</dbReference>
<comment type="subcellular location">
    <subcellularLocation>
        <location evidence="1">Cytoplasm</location>
    </subcellularLocation>
</comment>
<reference evidence="9 10" key="1">
    <citation type="journal article" date="2017" name="Nature">
        <title>The Apostasia genome and the evolution of orchids.</title>
        <authorList>
            <person name="Zhang G.Q."/>
            <person name="Liu K.W."/>
            <person name="Li Z."/>
            <person name="Lohaus R."/>
            <person name="Hsiao Y.Y."/>
            <person name="Niu S.C."/>
            <person name="Wang J.Y."/>
            <person name="Lin Y.C."/>
            <person name="Xu Q."/>
            <person name="Chen L.J."/>
            <person name="Yoshida K."/>
            <person name="Fujiwara S."/>
            <person name="Wang Z.W."/>
            <person name="Zhang Y.Q."/>
            <person name="Mitsuda N."/>
            <person name="Wang M."/>
            <person name="Liu G.H."/>
            <person name="Pecoraro L."/>
            <person name="Huang H.X."/>
            <person name="Xiao X.J."/>
            <person name="Lin M."/>
            <person name="Wu X.Y."/>
            <person name="Wu W.L."/>
            <person name="Chen Y.Y."/>
            <person name="Chang S.B."/>
            <person name="Sakamoto S."/>
            <person name="Ohme-Takagi M."/>
            <person name="Yagi M."/>
            <person name="Zeng S.J."/>
            <person name="Shen C.Y."/>
            <person name="Yeh C.M."/>
            <person name="Luo Y.B."/>
            <person name="Tsai W.C."/>
            <person name="Van de Peer Y."/>
            <person name="Liu Z.J."/>
        </authorList>
    </citation>
    <scope>NUCLEOTIDE SEQUENCE [LARGE SCALE GENOMIC DNA]</scope>
    <source>
        <strain evidence="10">cv. Shenzhen</strain>
        <tissue evidence="9">Stem</tissue>
    </source>
</reference>
<dbReference type="OrthoDB" id="197206at2759"/>
<dbReference type="EMBL" id="KZ452014">
    <property type="protein sequence ID" value="PKA51123.1"/>
    <property type="molecule type" value="Genomic_DNA"/>
</dbReference>
<keyword evidence="9" id="KW-0436">Ligase</keyword>
<dbReference type="PROSITE" id="PS50886">
    <property type="entry name" value="TRBD"/>
    <property type="match status" value="1"/>
</dbReference>
<dbReference type="CDD" id="cd02799">
    <property type="entry name" value="tRNA_bind_EMAP-II_like"/>
    <property type="match status" value="1"/>
</dbReference>
<evidence type="ECO:0000313" key="10">
    <source>
        <dbReference type="Proteomes" id="UP000236161"/>
    </source>
</evidence>
<name>A0A2I0A6F2_9ASPA</name>
<evidence type="ECO:0000256" key="2">
    <source>
        <dbReference type="ARBA" id="ARBA00022490"/>
    </source>
</evidence>